<protein>
    <submittedName>
        <fullName evidence="1">Aminoglycoside phosphotransferase family protein</fullName>
    </submittedName>
</protein>
<accession>A0ABT7GZW8</accession>
<dbReference type="EMBL" id="JASITI010000040">
    <property type="protein sequence ID" value="MDK9499175.1"/>
    <property type="molecule type" value="Genomic_DNA"/>
</dbReference>
<dbReference type="Proteomes" id="UP001223390">
    <property type="component" value="Unassembled WGS sequence"/>
</dbReference>
<keyword evidence="2" id="KW-1185">Reference proteome</keyword>
<reference evidence="1 2" key="1">
    <citation type="submission" date="2023-05" db="EMBL/GenBank/DDBJ databases">
        <title>Sequencing and Assembly of Streptomyces sp. NP73.</title>
        <authorList>
            <person name="Konwar A.N."/>
            <person name="Saikia K."/>
            <person name="Thakur D."/>
        </authorList>
    </citation>
    <scope>NUCLEOTIDE SEQUENCE [LARGE SCALE GENOMIC DNA]</scope>
    <source>
        <strain evidence="1 2">NP73</strain>
    </source>
</reference>
<organism evidence="1 2">
    <name type="scientific">Streptomyces katrae</name>
    <dbReference type="NCBI Taxonomy" id="68223"/>
    <lineage>
        <taxon>Bacteria</taxon>
        <taxon>Bacillati</taxon>
        <taxon>Actinomycetota</taxon>
        <taxon>Actinomycetes</taxon>
        <taxon>Kitasatosporales</taxon>
        <taxon>Streptomycetaceae</taxon>
        <taxon>Streptomyces</taxon>
    </lineage>
</organism>
<sequence>MQPDVRETVDRGDFPGAVTPWDRPDWRAEALGWAADALAAHGLGENGPREVRLRPWSVLVRFSAGEGGPVWFKANPPAGAFEAGLTRALADWAPGSVLRPLAVDAARGWALLPDGGPLFRQALDEDREGGGPLAWEAVLGRYAELQRSLLPRTPEIEALGVPRARTAALPGILDRMVGENTALDDTDRRALHALRPRFADWCAELAAAGIGDTLDHSDLHEAQLFAPGPGRYTFFDWGDASVTHPFCSLLVPGRAAARRYGPDVLPRLRDAYLEPWTGAGLTPGELRRAARLAWRLAAIGRVLAWGRFFPAGPRDADGGGAGDTGDADRARWLRELLTRPPL</sequence>
<evidence type="ECO:0000313" key="1">
    <source>
        <dbReference type="EMBL" id="MDK9499175.1"/>
    </source>
</evidence>
<proteinExistence type="predicted"/>
<dbReference type="SUPFAM" id="SSF56112">
    <property type="entry name" value="Protein kinase-like (PK-like)"/>
    <property type="match status" value="1"/>
</dbReference>
<gene>
    <name evidence="1" type="ORF">QEZ40_004587</name>
</gene>
<dbReference type="InterPro" id="IPR011009">
    <property type="entry name" value="Kinase-like_dom_sf"/>
</dbReference>
<evidence type="ECO:0000313" key="2">
    <source>
        <dbReference type="Proteomes" id="UP001223390"/>
    </source>
</evidence>
<name>A0ABT7GZW8_9ACTN</name>
<comment type="caution">
    <text evidence="1">The sequence shown here is derived from an EMBL/GenBank/DDBJ whole genome shotgun (WGS) entry which is preliminary data.</text>
</comment>
<dbReference type="RefSeq" id="WP_285345115.1">
    <property type="nucleotide sequence ID" value="NZ_JASITI010000040.1"/>
</dbReference>